<dbReference type="PANTHER" id="PTHR34251:SF1">
    <property type="entry name" value="LEUCINE, GLUTAMATE AND LYSINE RICH 1"/>
    <property type="match status" value="1"/>
</dbReference>
<dbReference type="PANTHER" id="PTHR34251">
    <property type="entry name" value="LEUCINE-, GLUTAMATE- AND LYSINE-RICH PROTEIN 1"/>
    <property type="match status" value="1"/>
</dbReference>
<reference evidence="2" key="3">
    <citation type="submission" date="2025-09" db="UniProtKB">
        <authorList>
            <consortium name="Ensembl"/>
        </authorList>
    </citation>
    <scope>IDENTIFICATION</scope>
</reference>
<evidence type="ECO:0000256" key="1">
    <source>
        <dbReference type="SAM" id="Coils"/>
    </source>
</evidence>
<dbReference type="InterPro" id="IPR038799">
    <property type="entry name" value="LEKR1"/>
</dbReference>
<dbReference type="AlphaFoldDB" id="A0A7N4P9G0"/>
<reference evidence="2" key="2">
    <citation type="submission" date="2025-08" db="UniProtKB">
        <authorList>
            <consortium name="Ensembl"/>
        </authorList>
    </citation>
    <scope>IDENTIFICATION</scope>
</reference>
<dbReference type="Proteomes" id="UP000007648">
    <property type="component" value="Unassembled WGS sequence"/>
</dbReference>
<name>A0A7N4P9G0_SARHA</name>
<dbReference type="Ensembl" id="ENSSHAT00000026408.1">
    <property type="protein sequence ID" value="ENSSHAP00000034526.1"/>
    <property type="gene ID" value="ENSSHAG00000026588.1"/>
</dbReference>
<keyword evidence="3" id="KW-1185">Reference proteome</keyword>
<feature type="coiled-coil region" evidence="1">
    <location>
        <begin position="189"/>
        <end position="261"/>
    </location>
</feature>
<evidence type="ECO:0000313" key="3">
    <source>
        <dbReference type="Proteomes" id="UP000007648"/>
    </source>
</evidence>
<accession>A0A7N4P9G0</accession>
<proteinExistence type="predicted"/>
<dbReference type="GeneTree" id="ENSGT00940000162647"/>
<gene>
    <name evidence="2" type="primary">LEKR1</name>
</gene>
<protein>
    <recommendedName>
        <fullName evidence="4">Leucine, glutamate and lysine rich 1</fullName>
    </recommendedName>
</protein>
<evidence type="ECO:0008006" key="4">
    <source>
        <dbReference type="Google" id="ProtNLM"/>
    </source>
</evidence>
<feature type="coiled-coil region" evidence="1">
    <location>
        <begin position="61"/>
        <end position="130"/>
    </location>
</feature>
<organism evidence="2 3">
    <name type="scientific">Sarcophilus harrisii</name>
    <name type="common">Tasmanian devil</name>
    <name type="synonym">Sarcophilus laniarius</name>
    <dbReference type="NCBI Taxonomy" id="9305"/>
    <lineage>
        <taxon>Eukaryota</taxon>
        <taxon>Metazoa</taxon>
        <taxon>Chordata</taxon>
        <taxon>Craniata</taxon>
        <taxon>Vertebrata</taxon>
        <taxon>Euteleostomi</taxon>
        <taxon>Mammalia</taxon>
        <taxon>Metatheria</taxon>
        <taxon>Dasyuromorphia</taxon>
        <taxon>Dasyuridae</taxon>
        <taxon>Sarcophilus</taxon>
    </lineage>
</organism>
<reference evidence="2 3" key="1">
    <citation type="journal article" date="2011" name="Proc. Natl. Acad. Sci. U.S.A.">
        <title>Genetic diversity and population structure of the endangered marsupial Sarcophilus harrisii (Tasmanian devil).</title>
        <authorList>
            <person name="Miller W."/>
            <person name="Hayes V.M."/>
            <person name="Ratan A."/>
            <person name="Petersen D.C."/>
            <person name="Wittekindt N.E."/>
            <person name="Miller J."/>
            <person name="Walenz B."/>
            <person name="Knight J."/>
            <person name="Qi J."/>
            <person name="Zhao F."/>
            <person name="Wang Q."/>
            <person name="Bedoya-Reina O.C."/>
            <person name="Katiyar N."/>
            <person name="Tomsho L.P."/>
            <person name="Kasson L.M."/>
            <person name="Hardie R.A."/>
            <person name="Woodbridge P."/>
            <person name="Tindall E.A."/>
            <person name="Bertelsen M.F."/>
            <person name="Dixon D."/>
            <person name="Pyecroft S."/>
            <person name="Helgen K.M."/>
            <person name="Lesk A.M."/>
            <person name="Pringle T.H."/>
            <person name="Patterson N."/>
            <person name="Zhang Y."/>
            <person name="Kreiss A."/>
            <person name="Woods G.M."/>
            <person name="Jones M.E."/>
            <person name="Schuster S.C."/>
        </authorList>
    </citation>
    <scope>NUCLEOTIDE SEQUENCE [LARGE SCALE GENOMIC DNA]</scope>
</reference>
<sequence>MDRHIPMHALPEEIQKMSHDETVCKYCGVSYLILHEFKLMEEKIKAMEADMKFYQGSVDREKSLQEKLQSLKRDFQQYKANGEAQTERIKDLSMQLEKQQKQFQSVNEELRHYQEELKVAHRQSQQYSKKLEQHHVMHKKTLMLLKFSKRELASIKNEVTYTLQNWVFLSEEMSLQIKHISKETVLTEMANLNKTLSVVQRDKKRLEQEVKSLKMMSDAALLKSQQIEVICHQGVGLLNRCHDLQKEILDLQSQIEAMGLKFQKATDEAERYKEMFMTKSDEADEYQRKFRTLKFESKISETRYTSRYFFHSRCWICCVCGALCVLHVTGLGPAPRASPGICV</sequence>
<evidence type="ECO:0000313" key="2">
    <source>
        <dbReference type="Ensembl" id="ENSSHAP00000034526.1"/>
    </source>
</evidence>
<keyword evidence="1" id="KW-0175">Coiled coil</keyword>